<evidence type="ECO:0000256" key="4">
    <source>
        <dbReference type="ARBA" id="ARBA00022475"/>
    </source>
</evidence>
<dbReference type="InterPro" id="IPR058982">
    <property type="entry name" value="Beta-barrel_AprE"/>
</dbReference>
<evidence type="ECO:0000313" key="13">
    <source>
        <dbReference type="EMBL" id="MBP5857586.1"/>
    </source>
</evidence>
<dbReference type="AlphaFoldDB" id="A0A8J7SNC7"/>
<evidence type="ECO:0000313" key="14">
    <source>
        <dbReference type="Proteomes" id="UP000672602"/>
    </source>
</evidence>
<keyword evidence="8 9" id="KW-0472">Membrane</keyword>
<feature type="domain" description="AprE-like beta-barrel" evidence="12">
    <location>
        <begin position="329"/>
        <end position="415"/>
    </location>
</feature>
<dbReference type="Pfam" id="PF25994">
    <property type="entry name" value="HH_AprE"/>
    <property type="match status" value="1"/>
</dbReference>
<name>A0A8J7SNC7_9PROT</name>
<gene>
    <name evidence="13" type="ORF">KAJ83_11240</name>
</gene>
<dbReference type="Gene3D" id="2.40.50.100">
    <property type="match status" value="1"/>
</dbReference>
<evidence type="ECO:0000256" key="8">
    <source>
        <dbReference type="ARBA" id="ARBA00023136"/>
    </source>
</evidence>
<comment type="caution">
    <text evidence="13">The sequence shown here is derived from an EMBL/GenBank/DDBJ whole genome shotgun (WGS) entry which is preliminary data.</text>
</comment>
<comment type="subcellular location">
    <subcellularLocation>
        <location evidence="1 9">Cell inner membrane</location>
        <topology evidence="1 9">Single-pass membrane protein</topology>
    </subcellularLocation>
</comment>
<evidence type="ECO:0000259" key="12">
    <source>
        <dbReference type="Pfam" id="PF26002"/>
    </source>
</evidence>
<keyword evidence="6 9" id="KW-0812">Transmembrane</keyword>
<feature type="coiled-coil region" evidence="10">
    <location>
        <begin position="158"/>
        <end position="280"/>
    </location>
</feature>
<comment type="similarity">
    <text evidence="2 9">Belongs to the membrane fusion protein (MFP) (TC 8.A.1) family.</text>
</comment>
<dbReference type="PROSITE" id="PS00543">
    <property type="entry name" value="HLYD_FAMILY"/>
    <property type="match status" value="1"/>
</dbReference>
<dbReference type="PANTHER" id="PTHR30386:SF26">
    <property type="entry name" value="TRANSPORT PROTEIN COMB"/>
    <property type="match status" value="1"/>
</dbReference>
<proteinExistence type="inferred from homology"/>
<dbReference type="PRINTS" id="PR01490">
    <property type="entry name" value="RTXTOXIND"/>
</dbReference>
<dbReference type="InterPro" id="IPR006144">
    <property type="entry name" value="Secretion_HlyD_CS"/>
</dbReference>
<evidence type="ECO:0000259" key="11">
    <source>
        <dbReference type="Pfam" id="PF25994"/>
    </source>
</evidence>
<keyword evidence="3 9" id="KW-0813">Transport</keyword>
<evidence type="ECO:0000256" key="2">
    <source>
        <dbReference type="ARBA" id="ARBA00009477"/>
    </source>
</evidence>
<keyword evidence="4 9" id="KW-1003">Cell membrane</keyword>
<sequence length="438" mass="49063">MTTGRWEDEIADIEEGRGPGRGASRVAHVMLFAVGAFFVTFLLWAHNATLEEVTRGEGKIVPSGQTKTVQHFEGGIITEILVEEGEVVQEGTVLMRIENRSAEAQLSEKLKVFRNLRAKAVRLSAEAQGMQSLSFPEELRQTSPEVVRNEQLLFESRRQQFQQQISILEDQRTQKRQELQELNAKVTQAKEALSLAQQEEALTRPLVEQGASSRIELLRIEQKLQELRSEIQSVELAIPRTRSAISEAERRIEEKRTTFRTEAQQELNEVRVEATRVQEEIEAGVDRAERTEVRSPVRGTVNKLVINTLGGVVRAGDPVAEIVPLGDNLVVEARIKPSDRAQLYRGLPATVKVSAYDYSVYGGLDAELIDISADTLVDEEGASYYRIRLRTTQNSLGEDKPIIPGMTATVDILTGEKTVLQYLLKPIIKAKQNALREK</sequence>
<evidence type="ECO:0000256" key="7">
    <source>
        <dbReference type="ARBA" id="ARBA00022989"/>
    </source>
</evidence>
<dbReference type="InterPro" id="IPR011053">
    <property type="entry name" value="Single_hybrid_motif"/>
</dbReference>
<dbReference type="InterPro" id="IPR050739">
    <property type="entry name" value="MFP"/>
</dbReference>
<dbReference type="Gene3D" id="2.40.30.170">
    <property type="match status" value="1"/>
</dbReference>
<dbReference type="InterPro" id="IPR058781">
    <property type="entry name" value="HH_AprE-like"/>
</dbReference>
<dbReference type="GO" id="GO:0005886">
    <property type="term" value="C:plasma membrane"/>
    <property type="evidence" value="ECO:0007669"/>
    <property type="project" value="UniProtKB-SubCell"/>
</dbReference>
<keyword evidence="7 9" id="KW-1133">Transmembrane helix</keyword>
<evidence type="ECO:0000256" key="3">
    <source>
        <dbReference type="ARBA" id="ARBA00022448"/>
    </source>
</evidence>
<dbReference type="Pfam" id="PF26002">
    <property type="entry name" value="Beta-barrel_AprE"/>
    <property type="match status" value="1"/>
</dbReference>
<keyword evidence="5 9" id="KW-0997">Cell inner membrane</keyword>
<evidence type="ECO:0000256" key="6">
    <source>
        <dbReference type="ARBA" id="ARBA00022692"/>
    </source>
</evidence>
<dbReference type="RefSeq" id="WP_210682160.1">
    <property type="nucleotide sequence ID" value="NZ_JAGMWN010000004.1"/>
</dbReference>
<dbReference type="SUPFAM" id="SSF51230">
    <property type="entry name" value="Single hybrid motif"/>
    <property type="match status" value="1"/>
</dbReference>
<evidence type="ECO:0000256" key="5">
    <source>
        <dbReference type="ARBA" id="ARBA00022519"/>
    </source>
</evidence>
<feature type="domain" description="AprE-like long alpha-helical hairpin" evidence="11">
    <location>
        <begin position="102"/>
        <end position="286"/>
    </location>
</feature>
<dbReference type="NCBIfam" id="TIGR01843">
    <property type="entry name" value="type_I_hlyD"/>
    <property type="match status" value="1"/>
</dbReference>
<evidence type="ECO:0000256" key="1">
    <source>
        <dbReference type="ARBA" id="ARBA00004377"/>
    </source>
</evidence>
<dbReference type="GO" id="GO:0009306">
    <property type="term" value="P:protein secretion"/>
    <property type="evidence" value="ECO:0007669"/>
    <property type="project" value="InterPro"/>
</dbReference>
<keyword evidence="10" id="KW-0175">Coiled coil</keyword>
<evidence type="ECO:0000256" key="10">
    <source>
        <dbReference type="SAM" id="Coils"/>
    </source>
</evidence>
<accession>A0A8J7SNC7</accession>
<reference evidence="13" key="1">
    <citation type="submission" date="2021-04" db="EMBL/GenBank/DDBJ databases">
        <authorList>
            <person name="Zhang D.-C."/>
        </authorList>
    </citation>
    <scope>NUCLEOTIDE SEQUENCE</scope>
    <source>
        <strain evidence="13">CGMCC 1.15697</strain>
    </source>
</reference>
<organism evidence="13 14">
    <name type="scientific">Marivibrio halodurans</name>
    <dbReference type="NCBI Taxonomy" id="2039722"/>
    <lineage>
        <taxon>Bacteria</taxon>
        <taxon>Pseudomonadati</taxon>
        <taxon>Pseudomonadota</taxon>
        <taxon>Alphaproteobacteria</taxon>
        <taxon>Rhodospirillales</taxon>
        <taxon>Rhodospirillaceae</taxon>
        <taxon>Marivibrio</taxon>
    </lineage>
</organism>
<dbReference type="PANTHER" id="PTHR30386">
    <property type="entry name" value="MEMBRANE FUSION SUBUNIT OF EMRAB-TOLC MULTIDRUG EFFLUX PUMP"/>
    <property type="match status" value="1"/>
</dbReference>
<dbReference type="EMBL" id="JAGMWN010000004">
    <property type="protein sequence ID" value="MBP5857586.1"/>
    <property type="molecule type" value="Genomic_DNA"/>
</dbReference>
<evidence type="ECO:0000256" key="9">
    <source>
        <dbReference type="RuleBase" id="RU365093"/>
    </source>
</evidence>
<dbReference type="Proteomes" id="UP000672602">
    <property type="component" value="Unassembled WGS sequence"/>
</dbReference>
<dbReference type="InterPro" id="IPR010129">
    <property type="entry name" value="T1SS_HlyD"/>
</dbReference>
<feature type="transmembrane region" description="Helical" evidence="9">
    <location>
        <begin position="26"/>
        <end position="45"/>
    </location>
</feature>
<keyword evidence="14" id="KW-1185">Reference proteome</keyword>
<protein>
    <recommendedName>
        <fullName evidence="9">Membrane fusion protein (MFP) family protein</fullName>
    </recommendedName>
</protein>